<feature type="domain" description="NAA35-like TPR repeats" evidence="6">
    <location>
        <begin position="345"/>
        <end position="685"/>
    </location>
</feature>
<feature type="compositionally biased region" description="Pro residues" evidence="4">
    <location>
        <begin position="564"/>
        <end position="579"/>
    </location>
</feature>
<reference evidence="7 8" key="1">
    <citation type="journal article" date="2024" name="Nat. Commun.">
        <title>Phylogenomics reveals the evolutionary origins of lichenization in chlorophyte algae.</title>
        <authorList>
            <person name="Puginier C."/>
            <person name="Libourel C."/>
            <person name="Otte J."/>
            <person name="Skaloud P."/>
            <person name="Haon M."/>
            <person name="Grisel S."/>
            <person name="Petersen M."/>
            <person name="Berrin J.G."/>
            <person name="Delaux P.M."/>
            <person name="Dal Grande F."/>
            <person name="Keller J."/>
        </authorList>
    </citation>
    <scope>NUCLEOTIDE SEQUENCE [LARGE SCALE GENOMIC DNA]</scope>
    <source>
        <strain evidence="7 8">SAG 245.80</strain>
    </source>
</reference>
<evidence type="ECO:0000256" key="4">
    <source>
        <dbReference type="SAM" id="MobiDB-lite"/>
    </source>
</evidence>
<evidence type="ECO:0000259" key="6">
    <source>
        <dbReference type="Pfam" id="PF25789"/>
    </source>
</evidence>
<protein>
    <submittedName>
        <fullName evidence="7">Uncharacterized protein</fullName>
    </submittedName>
</protein>
<dbReference type="PANTHER" id="PTHR21373:SF0">
    <property type="entry name" value="N-ALPHA-ACETYLTRANSFERASE 35, NATC AUXILIARY SUBUNIT"/>
    <property type="match status" value="1"/>
</dbReference>
<dbReference type="InterPro" id="IPR057982">
    <property type="entry name" value="TPR_NAA35"/>
</dbReference>
<keyword evidence="3" id="KW-0963">Cytoplasm</keyword>
<dbReference type="GO" id="GO:0031417">
    <property type="term" value="C:NatC complex"/>
    <property type="evidence" value="ECO:0007669"/>
    <property type="project" value="InterPro"/>
</dbReference>
<comment type="caution">
    <text evidence="7">The sequence shown here is derived from an EMBL/GenBank/DDBJ whole genome shotgun (WGS) entry which is preliminary data.</text>
</comment>
<keyword evidence="8" id="KW-1185">Reference proteome</keyword>
<evidence type="ECO:0000259" key="5">
    <source>
        <dbReference type="Pfam" id="PF04112"/>
    </source>
</evidence>
<sequence>MHASEPQWHDVQQLLASASEQLQLGELLHGEDFSLFEAMSAVEIGDPKLDAGLTVDYSLPANRPPSDEAAPRWPSSAAALAVMDRLAALEATWHADHSLAQTVFTCLYLLHPQRLEGHPVLSGYCRAVRATCCVVRDMVLTGCVCEDEDFQAHAFGLTLADDRAYAGNGSNTVLAALSFAEDWLTSRSHPSLDPNPASHPSHEYPSSGGVFGNGGGRPTANGVSKAVSSSAGAGAAGVDVRAEHAAAFLARIRFRKALLRGLQRIAGAARADLDAARKQFLAAQVELARVRASAGGGVPAEQAPGFDPDVNRRLMAPVPPRPIQVLSIAETWDYWACALAQLLRACDVVRVARWADLKPYLLDFAATLPGALARSALHCAVAGRHPGPWGGSGGGDSGAGAQTPRQPWQFGQAMVCEAVGLPPAGLPGTEAQLFVDQAVIALRGWCQAMCMNRARQRRRHRRAVEDWAFLHQHALNAEASSDFAAWLPASGWAWKGDPAVPGPLAAWVEKECADVLLQHLLLGFELGVYAPHEHCMLFWYCDYLFGTLQQAALALIAARPPPGSLPPPFRSASPNPNPQKGPALPGARGAAAAGAKGKSAAKRANVGRAGASVPFDLLSQEAREAGLERALCQAHMRLAAGLARAGRLRPGGGPFNVEAQRFEQRFSALHRLLHPEPLDYSQFASAVGATGGGGALPMAKAEQRLTVGWDYSCEPYPVLTLSHAPLQRPAPVGLRS</sequence>
<evidence type="ECO:0000256" key="1">
    <source>
        <dbReference type="ARBA" id="ARBA00004496"/>
    </source>
</evidence>
<evidence type="ECO:0000256" key="2">
    <source>
        <dbReference type="ARBA" id="ARBA00006289"/>
    </source>
</evidence>
<dbReference type="Proteomes" id="UP001445335">
    <property type="component" value="Unassembled WGS sequence"/>
</dbReference>
<evidence type="ECO:0000256" key="3">
    <source>
        <dbReference type="ARBA" id="ARBA00022490"/>
    </source>
</evidence>
<accession>A0AAW1SHU7</accession>
<feature type="region of interest" description="Disordered" evidence="4">
    <location>
        <begin position="564"/>
        <end position="595"/>
    </location>
</feature>
<gene>
    <name evidence="7" type="ORF">WJX81_004103</name>
</gene>
<dbReference type="Pfam" id="PF25789">
    <property type="entry name" value="TPR_NAA35"/>
    <property type="match status" value="1"/>
</dbReference>
<comment type="subcellular location">
    <subcellularLocation>
        <location evidence="1">Cytoplasm</location>
    </subcellularLocation>
</comment>
<comment type="similarity">
    <text evidence="2">Belongs to the MAK10 family.</text>
</comment>
<dbReference type="Pfam" id="PF04112">
    <property type="entry name" value="Mak10"/>
    <property type="match status" value="1"/>
</dbReference>
<dbReference type="AlphaFoldDB" id="A0AAW1SHU7"/>
<feature type="compositionally biased region" description="Low complexity" evidence="4">
    <location>
        <begin position="580"/>
        <end position="595"/>
    </location>
</feature>
<dbReference type="InterPro" id="IPR057983">
    <property type="entry name" value="NAA35-like_N"/>
</dbReference>
<name>A0AAW1SHU7_9CHLO</name>
<dbReference type="InterPro" id="IPR007244">
    <property type="entry name" value="Naa35_N"/>
</dbReference>
<dbReference type="EMBL" id="JALJOU010000002">
    <property type="protein sequence ID" value="KAK9845848.1"/>
    <property type="molecule type" value="Genomic_DNA"/>
</dbReference>
<organism evidence="7 8">
    <name type="scientific">Elliptochloris bilobata</name>
    <dbReference type="NCBI Taxonomy" id="381761"/>
    <lineage>
        <taxon>Eukaryota</taxon>
        <taxon>Viridiplantae</taxon>
        <taxon>Chlorophyta</taxon>
        <taxon>core chlorophytes</taxon>
        <taxon>Trebouxiophyceae</taxon>
        <taxon>Trebouxiophyceae incertae sedis</taxon>
        <taxon>Elliptochloris clade</taxon>
        <taxon>Elliptochloris</taxon>
    </lineage>
</organism>
<feature type="region of interest" description="Disordered" evidence="4">
    <location>
        <begin position="190"/>
        <end position="225"/>
    </location>
</feature>
<feature type="domain" description="NAA35-like N-terminal" evidence="5">
    <location>
        <begin position="25"/>
        <end position="161"/>
    </location>
</feature>
<dbReference type="PANTHER" id="PTHR21373">
    <property type="entry name" value="GLUCOSE REPRESSIBLE PROTEIN MAK10"/>
    <property type="match status" value="1"/>
</dbReference>
<proteinExistence type="inferred from homology"/>
<evidence type="ECO:0000313" key="7">
    <source>
        <dbReference type="EMBL" id="KAK9845848.1"/>
    </source>
</evidence>
<evidence type="ECO:0000313" key="8">
    <source>
        <dbReference type="Proteomes" id="UP001445335"/>
    </source>
</evidence>